<dbReference type="GeneID" id="22915412"/>
<evidence type="ECO:0000313" key="2">
    <source>
        <dbReference type="Proteomes" id="UP000019763"/>
    </source>
</evidence>
<proteinExistence type="predicted"/>
<protein>
    <submittedName>
        <fullName evidence="1">Uncharacterized protein</fullName>
    </submittedName>
</protein>
<name>A0A023AZ39_GRENI</name>
<dbReference type="EMBL" id="AFNH02001164">
    <property type="protein sequence ID" value="EZG43912.1"/>
    <property type="molecule type" value="Genomic_DNA"/>
</dbReference>
<dbReference type="Proteomes" id="UP000019763">
    <property type="component" value="Unassembled WGS sequence"/>
</dbReference>
<accession>A0A023AZ39</accession>
<organism evidence="1 2">
    <name type="scientific">Gregarina niphandrodes</name>
    <name type="common">Septate eugregarine</name>
    <dbReference type="NCBI Taxonomy" id="110365"/>
    <lineage>
        <taxon>Eukaryota</taxon>
        <taxon>Sar</taxon>
        <taxon>Alveolata</taxon>
        <taxon>Apicomplexa</taxon>
        <taxon>Conoidasida</taxon>
        <taxon>Gregarinasina</taxon>
        <taxon>Eugregarinorida</taxon>
        <taxon>Gregarinidae</taxon>
        <taxon>Gregarina</taxon>
    </lineage>
</organism>
<evidence type="ECO:0000313" key="1">
    <source>
        <dbReference type="EMBL" id="EZG43912.1"/>
    </source>
</evidence>
<feature type="non-terminal residue" evidence="1">
    <location>
        <position position="1"/>
    </location>
</feature>
<dbReference type="VEuPathDB" id="CryptoDB:GNI_156080"/>
<gene>
    <name evidence="1" type="ORF">GNI_156080</name>
</gene>
<comment type="caution">
    <text evidence="1">The sequence shown here is derived from an EMBL/GenBank/DDBJ whole genome shotgun (WGS) entry which is preliminary data.</text>
</comment>
<reference evidence="1" key="1">
    <citation type="submission" date="2013-12" db="EMBL/GenBank/DDBJ databases">
        <authorList>
            <person name="Omoto C.K."/>
            <person name="Sibley D."/>
            <person name="Venepally P."/>
            <person name="Hadjithomas M."/>
            <person name="Karamycheva S."/>
            <person name="Brunk B."/>
            <person name="Roos D."/>
            <person name="Caler E."/>
            <person name="Lorenzi H."/>
        </authorList>
    </citation>
    <scope>NUCLEOTIDE SEQUENCE</scope>
</reference>
<dbReference type="AlphaFoldDB" id="A0A023AZ39"/>
<feature type="non-terminal residue" evidence="1">
    <location>
        <position position="103"/>
    </location>
</feature>
<sequence length="103" mass="11779">NGLRKLLSRSVNRWERFLLDRTRVRLLLWAAIEHLWTAIEHICGRVLPQYFTSLDGSRVALLLQTAIEHLKHVGCVTHKEIYSVPLHGHCTQQGGNYPATSPL</sequence>
<dbReference type="RefSeq" id="XP_011132919.1">
    <property type="nucleotide sequence ID" value="XM_011134617.1"/>
</dbReference>
<keyword evidence="2" id="KW-1185">Reference proteome</keyword>